<feature type="region of interest" description="Disordered" evidence="1">
    <location>
        <begin position="468"/>
        <end position="491"/>
    </location>
</feature>
<feature type="compositionally biased region" description="Basic and acidic residues" evidence="1">
    <location>
        <begin position="918"/>
        <end position="933"/>
    </location>
</feature>
<feature type="compositionally biased region" description="Basic and acidic residues" evidence="1">
    <location>
        <begin position="1605"/>
        <end position="1617"/>
    </location>
</feature>
<feature type="compositionally biased region" description="Basic and acidic residues" evidence="1">
    <location>
        <begin position="1584"/>
        <end position="1593"/>
    </location>
</feature>
<feature type="compositionally biased region" description="Basic and acidic residues" evidence="1">
    <location>
        <begin position="1274"/>
        <end position="1285"/>
    </location>
</feature>
<gene>
    <name evidence="4" type="primary">ERICH3</name>
</gene>
<name>A0A8U0TF78_MUSPF</name>
<dbReference type="PANTHER" id="PTHR23034">
    <property type="entry name" value="GLUTAMATE-RICH PROTEIN 3"/>
    <property type="match status" value="1"/>
</dbReference>
<feature type="region of interest" description="Disordered" evidence="1">
    <location>
        <begin position="1005"/>
        <end position="1099"/>
    </location>
</feature>
<feature type="compositionally biased region" description="Basic and acidic residues" evidence="1">
    <location>
        <begin position="959"/>
        <end position="969"/>
    </location>
</feature>
<dbReference type="GeneID" id="101680077"/>
<accession>A0A8U0TF78</accession>
<evidence type="ECO:0000313" key="3">
    <source>
        <dbReference type="Proteomes" id="UP000000715"/>
    </source>
</evidence>
<feature type="compositionally biased region" description="Basic and acidic residues" evidence="1">
    <location>
        <begin position="1565"/>
        <end position="1574"/>
    </location>
</feature>
<reference evidence="4" key="1">
    <citation type="submission" date="2025-08" db="UniProtKB">
        <authorList>
            <consortium name="RefSeq"/>
        </authorList>
    </citation>
    <scope>IDENTIFICATION</scope>
    <source>
        <tissue evidence="4">Brain</tissue>
    </source>
</reference>
<feature type="compositionally biased region" description="Acidic residues" evidence="1">
    <location>
        <begin position="771"/>
        <end position="782"/>
    </location>
</feature>
<feature type="region of interest" description="Disordered" evidence="1">
    <location>
        <begin position="615"/>
        <end position="643"/>
    </location>
</feature>
<feature type="compositionally biased region" description="Basic and acidic residues" evidence="1">
    <location>
        <begin position="1688"/>
        <end position="1698"/>
    </location>
</feature>
<feature type="region of interest" description="Disordered" evidence="1">
    <location>
        <begin position="1117"/>
        <end position="1539"/>
    </location>
</feature>
<feature type="compositionally biased region" description="Basic and acidic residues" evidence="1">
    <location>
        <begin position="1514"/>
        <end position="1528"/>
    </location>
</feature>
<feature type="domain" description="DUF4590" evidence="2">
    <location>
        <begin position="508"/>
        <end position="620"/>
    </location>
</feature>
<feature type="region of interest" description="Disordered" evidence="1">
    <location>
        <begin position="170"/>
        <end position="213"/>
    </location>
</feature>
<feature type="compositionally biased region" description="Basic and acidic residues" evidence="1">
    <location>
        <begin position="1137"/>
        <end position="1159"/>
    </location>
</feature>
<evidence type="ECO:0000256" key="1">
    <source>
        <dbReference type="SAM" id="MobiDB-lite"/>
    </source>
</evidence>
<feature type="compositionally biased region" description="Polar residues" evidence="1">
    <location>
        <begin position="1477"/>
        <end position="1491"/>
    </location>
</feature>
<dbReference type="PANTHER" id="PTHR23034:SF2">
    <property type="entry name" value="GLUTAMATE-RICH PROTEIN 3"/>
    <property type="match status" value="1"/>
</dbReference>
<feature type="region of interest" description="Disordered" evidence="1">
    <location>
        <begin position="1565"/>
        <end position="1735"/>
    </location>
</feature>
<dbReference type="OrthoDB" id="120976at2759"/>
<dbReference type="CTD" id="127254"/>
<dbReference type="InterPro" id="IPR048257">
    <property type="entry name" value="DUF4590"/>
</dbReference>
<organism evidence="3 4">
    <name type="scientific">Mustela putorius furo</name>
    <name type="common">European domestic ferret</name>
    <name type="synonym">Mustela furo</name>
    <dbReference type="NCBI Taxonomy" id="9669"/>
    <lineage>
        <taxon>Eukaryota</taxon>
        <taxon>Metazoa</taxon>
        <taxon>Chordata</taxon>
        <taxon>Craniata</taxon>
        <taxon>Vertebrata</taxon>
        <taxon>Euteleostomi</taxon>
        <taxon>Mammalia</taxon>
        <taxon>Eutheria</taxon>
        <taxon>Laurasiatheria</taxon>
        <taxon>Carnivora</taxon>
        <taxon>Caniformia</taxon>
        <taxon>Musteloidea</taxon>
        <taxon>Mustelidae</taxon>
        <taxon>Mustelinae</taxon>
        <taxon>Mustela</taxon>
    </lineage>
</organism>
<feature type="compositionally biased region" description="Basic and acidic residues" evidence="1">
    <location>
        <begin position="1307"/>
        <end position="1324"/>
    </location>
</feature>
<evidence type="ECO:0000259" key="2">
    <source>
        <dbReference type="Pfam" id="PF15257"/>
    </source>
</evidence>
<feature type="compositionally biased region" description="Basic and acidic residues" evidence="1">
    <location>
        <begin position="624"/>
        <end position="640"/>
    </location>
</feature>
<proteinExistence type="predicted"/>
<protein>
    <submittedName>
        <fullName evidence="4">Glutamate-rich protein 3</fullName>
    </submittedName>
</protein>
<feature type="compositionally biased region" description="Basic and acidic residues" evidence="1">
    <location>
        <begin position="1244"/>
        <end position="1266"/>
    </location>
</feature>
<feature type="region of interest" description="Disordered" evidence="1">
    <location>
        <begin position="81"/>
        <end position="101"/>
    </location>
</feature>
<dbReference type="InterPro" id="IPR027962">
    <property type="entry name" value="ERICH3"/>
</dbReference>
<feature type="compositionally biased region" description="Basic and acidic residues" evidence="1">
    <location>
        <begin position="1005"/>
        <end position="1039"/>
    </location>
</feature>
<dbReference type="KEGG" id="mpuf:101680077"/>
<dbReference type="Proteomes" id="UP000000715">
    <property type="component" value="Unplaced"/>
</dbReference>
<feature type="compositionally biased region" description="Low complexity" evidence="1">
    <location>
        <begin position="789"/>
        <end position="805"/>
    </location>
</feature>
<feature type="compositionally biased region" description="Polar residues" evidence="1">
    <location>
        <begin position="1712"/>
        <end position="1721"/>
    </location>
</feature>
<feature type="compositionally biased region" description="Basic and acidic residues" evidence="1">
    <location>
        <begin position="1385"/>
        <end position="1409"/>
    </location>
</feature>
<feature type="compositionally biased region" description="Basic and acidic residues" evidence="1">
    <location>
        <begin position="891"/>
        <end position="911"/>
    </location>
</feature>
<dbReference type="RefSeq" id="XP_012914645.2">
    <property type="nucleotide sequence ID" value="XM_013059191.2"/>
</dbReference>
<sequence length="1735" mass="189874">MSSAGAILYSVVTETFVERRDLKEMRESVVQIDIWTQSFPDRGSRRCKSLEEGTTILGVFPEDRGVLMGWDEGVRGLQVPGERAPRATDQGPEFPPTLGPRKRDWKLSFTSSFPQARFQQRLGLSRTSALAFPPPLATARLWIPPAGGGPGRLRGSSGAAAAQLRCPELGRPQCGVTGRAQRSLRQRARGPAHPTSAPAAGSKRDPAKMSHSHPAGLLAAYNSLTDKHLTGYFNNTRIRRHLLRSGLITRSGRILSEKEYKLNIMKKDHQKYIRECLAQAIFHKVLDMERYHQLEIKRKLETLARKERIQRFKGESTRWSIENNMPVLSPHPPAGPKTNRGHSVLVDEGHSSPGTLTAPRPYTAPGNMQPPIRLKPLPSNPVVGTVPKITSGSRSKTSLLENEAPFPIGGKKAVMKFKNSMDNSQGVYRYQLPNINNYMMPIPPPPPPPSGRIMRENRLESWRRRRFRPTTAPNGLDPLFTRDSRKIHKTPPHSNAAITMIYLGKTVHLSHDQPDFRDEIKVYQQHCGGENLCVYKGKLLEKETFQFISKRHHGFPFSLTFFLNGMQVNRLSSCCEYKHRKGSRLGGKRGYFGFVCVERSSPCYKCIIAMGLDKNPTSPKPRKEKSVEKREELKKGEGKLRKGRGHMIPRRSEMEGNKATSVIFSAQEEKTGIVEVRTAVEEMELKEKPGQGAWEDAQENIFKYEYEEDFEVEEEKQDEKANEEGQADDQMTGTSKSPSDDEKDQLDPEKESETSSQKAADADDNLKDEGDGCSDSELEEDKQDIKTASSSSSRSHPCSSCSDESALGDGGAHTGNSPNRTARSSSSQELSESDEPGKSQLPIEDYLEVEIEDQEIITADVETKPLPIEEHLENVLEEETEKGTPVIAEGLSEKSREHLSTEEKEKNKSELWEGSTAKVEDKKAGASRVEKDVGQTVAEAVETGSHRHYDTESGVSSTDEEKHSRKLENDTGAAPHRNFMLEKRATLSSHTESNQGVSDVYTLEKKEAAQEGELPQHRDADTTEKKGEAATWEKARVDEVPLGEGKPTAEQPALIEQFAEERELPQSRASGAEAEAEGEEELSPRGIEATRASGGVNEDEALEEAALLPTVLETEKAAADGEWGSQKTVLASDAALDSERMQEAETLREAEEREAERAEVVSSAGSGKPEVVTREEQASADLEDLGAEGDAASEREGGSVEAMLGGEEPAEERKAAMGPGTVLSSSTSEKAEAARMGLSQTTLKDAEREEVGTEAESNKEDDRKEMLPGALSVAEERKKAERPESSLEETESEREEVTGANAGQGEQKFKGEWQETSKEVRSEEETQVSQNEVECDAEGEAPITGLELTEDVGLQGGDSLRERVETMFEGSPGYEGSLENTSALSKEEGGERLREPQDPEHKGRAELLPRENGAPSGQDQGPGPEGKAVLEAPETEQAGKEQAPEAEITATGEAQEQAAKDQDGLKGLEAGDEEGSLQRQQGAGVTAMTQDVSEEDSMMAQKLSEEAMDEEADKECAPETGVRRHGDTEGDGSWQVGAMVAEEVLHQEDDTAGTAAEQREVLADLKTAEGKTEANKASSPSDVAGKETWHEVEGLLGKPAAAEKVVAEERAPSREEVPGTWVPEAEEGAPQEPSDPGGKAPQLGQDPEGRGVETMQQAEPVGEEAGPGSCEDGQELGAAQEFSPGVSRGRESEPRRDSLQGLQTLPVKPDYTESQGSQELTVQREKENVQTQMPP</sequence>
<feature type="region of interest" description="Disordered" evidence="1">
    <location>
        <begin position="875"/>
        <end position="978"/>
    </location>
</feature>
<feature type="region of interest" description="Disordered" evidence="1">
    <location>
        <begin position="687"/>
        <end position="845"/>
    </location>
</feature>
<feature type="compositionally biased region" description="Basic and acidic residues" evidence="1">
    <location>
        <begin position="760"/>
        <end position="770"/>
    </location>
</feature>
<dbReference type="Pfam" id="PF15257">
    <property type="entry name" value="DUF4590"/>
    <property type="match status" value="1"/>
</dbReference>
<feature type="compositionally biased region" description="Acidic residues" evidence="1">
    <location>
        <begin position="706"/>
        <end position="716"/>
    </location>
</feature>
<feature type="compositionally biased region" description="Polar residues" evidence="1">
    <location>
        <begin position="814"/>
        <end position="823"/>
    </location>
</feature>
<evidence type="ECO:0000313" key="4">
    <source>
        <dbReference type="RefSeq" id="XP_012914645.2"/>
    </source>
</evidence>
<keyword evidence="3" id="KW-1185">Reference proteome</keyword>